<organism evidence="6 8">
    <name type="scientific">Malus baccata</name>
    <name type="common">Siberian crab apple</name>
    <name type="synonym">Pyrus baccata</name>
    <dbReference type="NCBI Taxonomy" id="106549"/>
    <lineage>
        <taxon>Eukaryota</taxon>
        <taxon>Viridiplantae</taxon>
        <taxon>Streptophyta</taxon>
        <taxon>Embryophyta</taxon>
        <taxon>Tracheophyta</taxon>
        <taxon>Spermatophyta</taxon>
        <taxon>Magnoliopsida</taxon>
        <taxon>eudicotyledons</taxon>
        <taxon>Gunneridae</taxon>
        <taxon>Pentapetalae</taxon>
        <taxon>rosids</taxon>
        <taxon>fabids</taxon>
        <taxon>Rosales</taxon>
        <taxon>Rosaceae</taxon>
        <taxon>Amygdaloideae</taxon>
        <taxon>Maleae</taxon>
        <taxon>Malus</taxon>
    </lineage>
</organism>
<keyword evidence="8" id="KW-1185">Reference proteome</keyword>
<dbReference type="Gene3D" id="3.40.50.1820">
    <property type="entry name" value="alpha/beta hydrolase"/>
    <property type="match status" value="1"/>
</dbReference>
<dbReference type="Pfam" id="PF05577">
    <property type="entry name" value="Peptidase_S28"/>
    <property type="match status" value="1"/>
</dbReference>
<dbReference type="EMBL" id="VIEB01000147">
    <property type="protein sequence ID" value="TQE03998.1"/>
    <property type="molecule type" value="Genomic_DNA"/>
</dbReference>
<dbReference type="InterPro" id="IPR008758">
    <property type="entry name" value="Peptidase_S28"/>
</dbReference>
<evidence type="ECO:0000313" key="6">
    <source>
        <dbReference type="EMBL" id="TQE03998.1"/>
    </source>
</evidence>
<evidence type="ECO:0000256" key="4">
    <source>
        <dbReference type="ARBA" id="ARBA00022801"/>
    </source>
</evidence>
<name>A0A540MYX2_MALBA</name>
<evidence type="ECO:0000313" key="7">
    <source>
        <dbReference type="EMBL" id="TQE03999.1"/>
    </source>
</evidence>
<evidence type="ECO:0000256" key="3">
    <source>
        <dbReference type="ARBA" id="ARBA00022729"/>
    </source>
</evidence>
<gene>
    <name evidence="6" type="ORF">C1H46_010369</name>
    <name evidence="7" type="ORF">C1H46_010370</name>
</gene>
<dbReference type="PANTHER" id="PTHR11010:SF96">
    <property type="entry name" value="LYSOSOMAL PRO-X CARBOXYPEPTIDASE-LIKE ISOFORM X1"/>
    <property type="match status" value="1"/>
</dbReference>
<evidence type="ECO:0000256" key="2">
    <source>
        <dbReference type="ARBA" id="ARBA00022670"/>
    </source>
</evidence>
<dbReference type="STRING" id="106549.A0A540MYX2"/>
<dbReference type="EMBL" id="VIEB01000147">
    <property type="protein sequence ID" value="TQE03999.1"/>
    <property type="molecule type" value="Genomic_DNA"/>
</dbReference>
<protein>
    <submittedName>
        <fullName evidence="6">Uncharacterized protein</fullName>
    </submittedName>
</protein>
<evidence type="ECO:0000313" key="8">
    <source>
        <dbReference type="Proteomes" id="UP000315295"/>
    </source>
</evidence>
<keyword evidence="2" id="KW-0645">Protease</keyword>
<sequence length="135" mass="15175">MAIPISISNGTMFQPDLFDLEAYIKSCKAKYGVPPRPRWVTTYFGGHDIKLALHRFASNIIFSNGLRDPYSSGGVLEDISRTVVAVHAKNGSHCLDILRANHTTDPGWLVEQRKTEVHIIKGWLAKYYADLQAFK</sequence>
<keyword evidence="5" id="KW-0325">Glycoprotein</keyword>
<evidence type="ECO:0000256" key="5">
    <source>
        <dbReference type="ARBA" id="ARBA00023180"/>
    </source>
</evidence>
<dbReference type="PANTHER" id="PTHR11010">
    <property type="entry name" value="PROTEASE S28 PRO-X CARBOXYPEPTIDASE-RELATED"/>
    <property type="match status" value="1"/>
</dbReference>
<comment type="similarity">
    <text evidence="1">Belongs to the peptidase S28 family.</text>
</comment>
<dbReference type="Gene3D" id="1.20.120.980">
    <property type="entry name" value="Serine carboxypeptidase S28, SKS domain"/>
    <property type="match status" value="1"/>
</dbReference>
<proteinExistence type="inferred from homology"/>
<keyword evidence="4" id="KW-0378">Hydrolase</keyword>
<accession>A0A540MYX2</accession>
<evidence type="ECO:0000256" key="1">
    <source>
        <dbReference type="ARBA" id="ARBA00011079"/>
    </source>
</evidence>
<dbReference type="InterPro" id="IPR029058">
    <property type="entry name" value="AB_hydrolase_fold"/>
</dbReference>
<comment type="caution">
    <text evidence="6">The sequence shown here is derived from an EMBL/GenBank/DDBJ whole genome shotgun (WGS) entry which is preliminary data.</text>
</comment>
<dbReference type="GO" id="GO:0008239">
    <property type="term" value="F:dipeptidyl-peptidase activity"/>
    <property type="evidence" value="ECO:0007669"/>
    <property type="project" value="TreeGrafter"/>
</dbReference>
<reference evidence="6 8" key="1">
    <citation type="journal article" date="2019" name="G3 (Bethesda)">
        <title>Sequencing of a Wild Apple (Malus baccata) Genome Unravels the Differences Between Cultivated and Wild Apple Species Regarding Disease Resistance and Cold Tolerance.</title>
        <authorList>
            <person name="Chen X."/>
        </authorList>
    </citation>
    <scope>NUCLEOTIDE SEQUENCE [LARGE SCALE GENOMIC DNA]</scope>
    <source>
        <strain evidence="8">cv. Shandingzi</strain>
        <tissue evidence="6">Leaves</tissue>
    </source>
</reference>
<dbReference type="InterPro" id="IPR042269">
    <property type="entry name" value="Ser_carbopepase_S28_SKS"/>
</dbReference>
<dbReference type="Proteomes" id="UP000315295">
    <property type="component" value="Unassembled WGS sequence"/>
</dbReference>
<dbReference type="AlphaFoldDB" id="A0A540MYX2"/>
<dbReference type="GO" id="GO:0006508">
    <property type="term" value="P:proteolysis"/>
    <property type="evidence" value="ECO:0007669"/>
    <property type="project" value="UniProtKB-KW"/>
</dbReference>
<keyword evidence="3" id="KW-0732">Signal</keyword>
<dbReference type="GO" id="GO:0070008">
    <property type="term" value="F:serine-type exopeptidase activity"/>
    <property type="evidence" value="ECO:0007669"/>
    <property type="project" value="InterPro"/>
</dbReference>